<dbReference type="PROSITE" id="PS51450">
    <property type="entry name" value="LRR"/>
    <property type="match status" value="10"/>
</dbReference>
<evidence type="ECO:0000313" key="4">
    <source>
        <dbReference type="EMBL" id="PHH83705.1"/>
    </source>
</evidence>
<dbReference type="SMART" id="SM00369">
    <property type="entry name" value="LRR_TYP"/>
    <property type="match status" value="6"/>
</dbReference>
<evidence type="ECO:0000256" key="2">
    <source>
        <dbReference type="ARBA" id="ARBA00022737"/>
    </source>
</evidence>
<protein>
    <recommendedName>
        <fullName evidence="6">Protein phosphatase 1 regulatory subunit 7</fullName>
    </recommendedName>
</protein>
<gene>
    <name evidence="4" type="ORF">CDD82_4667</name>
</gene>
<name>A0A2C5ZNV9_9HYPO</name>
<dbReference type="OrthoDB" id="266138at2759"/>
<keyword evidence="2" id="KW-0677">Repeat</keyword>
<sequence length="389" mass="43573">MSGPRENPSTSTVAISDPENKDAHVPAQSNMHANGQVEGESSSGMKNSKGWDGKLRLPKSVLVTNPEALSDPDYSDDSNVLPGEEIEADQDLLSHMESDSREITYTHARITSIPSLNLERFKELTHLCLRQNNIQNIESIAHVAPNLVELDLYDNLISHMRGLDELTSLTSLDLSFNKIKHIKHIDDMAQLRDLYLVANKISRIEGLQGLHSLTMLELGSNRIRELQNLDSLKNLKELWIAKNKISELKGLAGLSNLRLLSIQSNRIRDLSPLREIPGLEELYISHNAFESLDGLEHNTKLQTLDISNNKVQSLKGLESLSNLEELWASYNQLGDFGDVEKVLADKKSLTTVYFEGNPMQLRAPVLYRNKVRLALPQIKQIDATFVKAS</sequence>
<evidence type="ECO:0008006" key="6">
    <source>
        <dbReference type="Google" id="ProtNLM"/>
    </source>
</evidence>
<accession>A0A2C5ZNV9</accession>
<feature type="region of interest" description="Disordered" evidence="3">
    <location>
        <begin position="1"/>
        <end position="57"/>
    </location>
</feature>
<reference evidence="4 5" key="1">
    <citation type="submission" date="2017-06" db="EMBL/GenBank/DDBJ databases">
        <title>Ant-infecting Ophiocordyceps genomes reveal a high diversity of potential behavioral manipulation genes and a possible major role for enterotoxins.</title>
        <authorList>
            <person name="De Bekker C."/>
            <person name="Evans H.C."/>
            <person name="Brachmann A."/>
            <person name="Hughes D.P."/>
        </authorList>
    </citation>
    <scope>NUCLEOTIDE SEQUENCE [LARGE SCALE GENOMIC DNA]</scope>
    <source>
        <strain evidence="4 5">1348a</strain>
    </source>
</reference>
<dbReference type="InterPro" id="IPR050836">
    <property type="entry name" value="SDS22/Internalin_LRR"/>
</dbReference>
<dbReference type="Pfam" id="PF12799">
    <property type="entry name" value="LRR_4"/>
    <property type="match status" value="2"/>
</dbReference>
<dbReference type="PANTHER" id="PTHR46652">
    <property type="entry name" value="LEUCINE-RICH REPEAT AND IQ DOMAIN-CONTAINING PROTEIN 1-RELATED"/>
    <property type="match status" value="1"/>
</dbReference>
<dbReference type="InterPro" id="IPR001611">
    <property type="entry name" value="Leu-rich_rpt"/>
</dbReference>
<organism evidence="4 5">
    <name type="scientific">Ophiocordyceps australis</name>
    <dbReference type="NCBI Taxonomy" id="1399860"/>
    <lineage>
        <taxon>Eukaryota</taxon>
        <taxon>Fungi</taxon>
        <taxon>Dikarya</taxon>
        <taxon>Ascomycota</taxon>
        <taxon>Pezizomycotina</taxon>
        <taxon>Sordariomycetes</taxon>
        <taxon>Hypocreomycetidae</taxon>
        <taxon>Hypocreales</taxon>
        <taxon>Ophiocordycipitaceae</taxon>
        <taxon>Ophiocordyceps</taxon>
    </lineage>
</organism>
<evidence type="ECO:0000256" key="3">
    <source>
        <dbReference type="SAM" id="MobiDB-lite"/>
    </source>
</evidence>
<dbReference type="SUPFAM" id="SSF52058">
    <property type="entry name" value="L domain-like"/>
    <property type="match status" value="1"/>
</dbReference>
<feature type="compositionally biased region" description="Polar residues" evidence="3">
    <location>
        <begin position="27"/>
        <end position="46"/>
    </location>
</feature>
<dbReference type="EMBL" id="NJEU01000004">
    <property type="protein sequence ID" value="PHH83705.1"/>
    <property type="molecule type" value="Genomic_DNA"/>
</dbReference>
<dbReference type="PANTHER" id="PTHR46652:SF3">
    <property type="entry name" value="LEUCINE-RICH REPEAT-CONTAINING PROTEIN 9"/>
    <property type="match status" value="1"/>
</dbReference>
<dbReference type="SMART" id="SM00365">
    <property type="entry name" value="LRR_SD22"/>
    <property type="match status" value="10"/>
</dbReference>
<evidence type="ECO:0000256" key="1">
    <source>
        <dbReference type="ARBA" id="ARBA00022614"/>
    </source>
</evidence>
<evidence type="ECO:0000313" key="5">
    <source>
        <dbReference type="Proteomes" id="UP000224854"/>
    </source>
</evidence>
<dbReference type="InterPro" id="IPR032675">
    <property type="entry name" value="LRR_dom_sf"/>
</dbReference>
<dbReference type="Gene3D" id="3.80.10.10">
    <property type="entry name" value="Ribonuclease Inhibitor"/>
    <property type="match status" value="3"/>
</dbReference>
<dbReference type="Pfam" id="PF13855">
    <property type="entry name" value="LRR_8"/>
    <property type="match status" value="1"/>
</dbReference>
<keyword evidence="1" id="KW-0433">Leucine-rich repeat</keyword>
<keyword evidence="5" id="KW-1185">Reference proteome</keyword>
<dbReference type="InterPro" id="IPR003591">
    <property type="entry name" value="Leu-rich_rpt_typical-subtyp"/>
</dbReference>
<dbReference type="FunFam" id="3.80.10.10:FF:001078">
    <property type="entry name" value="Protein phosphatase PP1 regulatory subunit sds22"/>
    <property type="match status" value="1"/>
</dbReference>
<proteinExistence type="predicted"/>
<dbReference type="InterPro" id="IPR025875">
    <property type="entry name" value="Leu-rich_rpt_4"/>
</dbReference>
<dbReference type="AlphaFoldDB" id="A0A2C5ZNV9"/>
<dbReference type="Proteomes" id="UP000224854">
    <property type="component" value="Unassembled WGS sequence"/>
</dbReference>
<comment type="caution">
    <text evidence="4">The sequence shown here is derived from an EMBL/GenBank/DDBJ whole genome shotgun (WGS) entry which is preliminary data.</text>
</comment>